<accession>A0ACA9M384</accession>
<proteinExistence type="predicted"/>
<feature type="non-terminal residue" evidence="1">
    <location>
        <position position="1"/>
    </location>
</feature>
<reference evidence="1" key="1">
    <citation type="submission" date="2021-06" db="EMBL/GenBank/DDBJ databases">
        <authorList>
            <person name="Kallberg Y."/>
            <person name="Tangrot J."/>
            <person name="Rosling A."/>
        </authorList>
    </citation>
    <scope>NUCLEOTIDE SEQUENCE</scope>
    <source>
        <strain evidence="1">28 12/20/2015</strain>
    </source>
</reference>
<dbReference type="EMBL" id="CAJVPW010006090">
    <property type="protein sequence ID" value="CAG8564552.1"/>
    <property type="molecule type" value="Genomic_DNA"/>
</dbReference>
<evidence type="ECO:0000313" key="1">
    <source>
        <dbReference type="EMBL" id="CAG8564552.1"/>
    </source>
</evidence>
<protein>
    <submittedName>
        <fullName evidence="1">403_t:CDS:1</fullName>
    </submittedName>
</protein>
<comment type="caution">
    <text evidence="1">The sequence shown here is derived from an EMBL/GenBank/DDBJ whole genome shotgun (WGS) entry which is preliminary data.</text>
</comment>
<gene>
    <name evidence="1" type="ORF">SPELUC_LOCUS5746</name>
</gene>
<dbReference type="Proteomes" id="UP000789366">
    <property type="component" value="Unassembled WGS sequence"/>
</dbReference>
<organism evidence="1 2">
    <name type="scientific">Cetraspora pellucida</name>
    <dbReference type="NCBI Taxonomy" id="1433469"/>
    <lineage>
        <taxon>Eukaryota</taxon>
        <taxon>Fungi</taxon>
        <taxon>Fungi incertae sedis</taxon>
        <taxon>Mucoromycota</taxon>
        <taxon>Glomeromycotina</taxon>
        <taxon>Glomeromycetes</taxon>
        <taxon>Diversisporales</taxon>
        <taxon>Gigasporaceae</taxon>
        <taxon>Cetraspora</taxon>
    </lineage>
</organism>
<name>A0ACA9M384_9GLOM</name>
<keyword evidence="2" id="KW-1185">Reference proteome</keyword>
<evidence type="ECO:0000313" key="2">
    <source>
        <dbReference type="Proteomes" id="UP000789366"/>
    </source>
</evidence>
<sequence length="187" mass="21715">VRRLVQAGTSGLTRTGPLVQCLYPLLYIVIVEHFIIILCFVKNWTAPLKNYKKDCARIKVDLMKVKQVNQLSTGDGATYNDNRQRKHHRDVDDDEKNKCKTKSEKRTRSGIVTVPNYHGLLTTYTDENPFQENEEEATTEDSFENRSQENDEKRNIQDNIVSSYLIIRPQGKLPAHCEHHLPIFFIR</sequence>